<dbReference type="GO" id="GO:0071949">
    <property type="term" value="F:FAD binding"/>
    <property type="evidence" value="ECO:0007669"/>
    <property type="project" value="TreeGrafter"/>
</dbReference>
<dbReference type="InterPro" id="IPR014729">
    <property type="entry name" value="Rossmann-like_a/b/a_fold"/>
</dbReference>
<dbReference type="Proteomes" id="UP000001422">
    <property type="component" value="Chromosome"/>
</dbReference>
<feature type="domain" description="Photolyase/cryptochrome alpha/beta" evidence="5">
    <location>
        <begin position="3"/>
        <end position="132"/>
    </location>
</feature>
<dbReference type="GO" id="GO:0003904">
    <property type="term" value="F:deoxyribodipyrimidine photo-lyase activity"/>
    <property type="evidence" value="ECO:0007669"/>
    <property type="project" value="UniProtKB-EC"/>
</dbReference>
<gene>
    <name evidence="6" type="ordered locus">SYNW1757</name>
</gene>
<dbReference type="PANTHER" id="PTHR11455">
    <property type="entry name" value="CRYPTOCHROME"/>
    <property type="match status" value="1"/>
</dbReference>
<keyword evidence="2 3" id="KW-0274">FAD</keyword>
<keyword evidence="7" id="KW-1185">Reference proteome</keyword>
<dbReference type="eggNOG" id="COG0415">
    <property type="taxonomic scope" value="Bacteria"/>
</dbReference>
<name>Q7U5F0_PARMW</name>
<dbReference type="InterPro" id="IPR005101">
    <property type="entry name" value="Cryptochr/Photolyase_FAD-bd"/>
</dbReference>
<protein>
    <submittedName>
        <fullName evidence="6">Deoxyribodipyrimidine photolyase</fullName>
        <ecNumber evidence="6">4.1.99.3</ecNumber>
    </submittedName>
</protein>
<dbReference type="Gene3D" id="1.10.579.10">
    <property type="entry name" value="DNA Cyclobutane Dipyrimidine Photolyase, subunit A, domain 3"/>
    <property type="match status" value="1"/>
</dbReference>
<sequence>MSSLQIVWFKRDLRVDDHRPLLEAAARGPVLPLYVVEPELWQQPDASERQWLFCRESLLELRQALAELGQPLVVRSGDVVQVLERARRQFGVDGLWSHEETGNGWTYQRDKRVGAWARAHGIQWGEIRQFGVTRRMRSRNGWAKRWEEQMAEPITPAPAGVPALEEIDPGVIPERPCPELLPDDCSQRQTGGRSIGLGELRDFLQHRAPCYQRAMSSPKSAFTGCSRLSAYLAWGCLSMREVLQTSRHHSGRGVSSFESRLHWHCHFIQKLEDQPEIEFSDFHPYMRGIRETNAERLAAWTEGRTGVPFVDACMRALKAHGWINFRMRAMLMSFASYNLWLPWRDSGLHLARQFVDYEPGIHWSQCQMQSGSTSINTIRIYNPIKQGMDHDPQGVFIRQWCPELKDVSTIHIHEPWMLGGGRSAPIVDVTTSMQLAKDRIWEIRRSAGFDRHADAIQRMHGSRKAGLKPTASRRRQKRSNDNGVRQLSLEL</sequence>
<dbReference type="SUPFAM" id="SSF48173">
    <property type="entry name" value="Cryptochrome/photolyase FAD-binding domain"/>
    <property type="match status" value="1"/>
</dbReference>
<keyword evidence="1 3" id="KW-0285">Flavoprotein</keyword>
<evidence type="ECO:0000256" key="3">
    <source>
        <dbReference type="PIRSR" id="PIRSR602081-1"/>
    </source>
</evidence>
<dbReference type="RefSeq" id="WP_011128617.1">
    <property type="nucleotide sequence ID" value="NC_005070.1"/>
</dbReference>
<dbReference type="GO" id="GO:0009416">
    <property type="term" value="P:response to light stimulus"/>
    <property type="evidence" value="ECO:0007669"/>
    <property type="project" value="TreeGrafter"/>
</dbReference>
<dbReference type="InterPro" id="IPR036155">
    <property type="entry name" value="Crypto/Photolyase_N_sf"/>
</dbReference>
<dbReference type="InterPro" id="IPR006050">
    <property type="entry name" value="DNA_photolyase_N"/>
</dbReference>
<reference evidence="6 7" key="1">
    <citation type="journal article" date="2003" name="Nature">
        <title>The genome of a motile marine Synechococcus.</title>
        <authorList>
            <person name="Palenik B."/>
            <person name="Brahamsha B."/>
            <person name="Larimer F."/>
            <person name="Land M."/>
            <person name="Hauser L."/>
            <person name="Chain P."/>
            <person name="Lamerdin J."/>
            <person name="Regala W."/>
            <person name="Allen E.A."/>
            <person name="McCarren J."/>
            <person name="Paulsen I."/>
            <person name="Dufresne A."/>
            <person name="Partensky F."/>
            <person name="Webb E."/>
            <person name="Waterbury J."/>
        </authorList>
    </citation>
    <scope>NUCLEOTIDE SEQUENCE [LARGE SCALE GENOMIC DNA]</scope>
    <source>
        <strain evidence="6 7">WH8102</strain>
    </source>
</reference>
<dbReference type="Pfam" id="PF00875">
    <property type="entry name" value="DNA_photolyase"/>
    <property type="match status" value="1"/>
</dbReference>
<comment type="cofactor">
    <cofactor evidence="3">
        <name>FAD</name>
        <dbReference type="ChEBI" id="CHEBI:57692"/>
    </cofactor>
    <text evidence="3">Binds 1 FAD per subunit.</text>
</comment>
<dbReference type="STRING" id="84588.SYNW1757"/>
<dbReference type="PROSITE" id="PS51645">
    <property type="entry name" value="PHR_CRY_ALPHA_BETA"/>
    <property type="match status" value="1"/>
</dbReference>
<dbReference type="Gene3D" id="1.25.40.80">
    <property type="match status" value="1"/>
</dbReference>
<feature type="binding site" evidence="3">
    <location>
        <position position="211"/>
    </location>
    <ligand>
        <name>FAD</name>
        <dbReference type="ChEBI" id="CHEBI:57692"/>
    </ligand>
</feature>
<dbReference type="InterPro" id="IPR036134">
    <property type="entry name" value="Crypto/Photolyase_FAD-like_sf"/>
</dbReference>
<dbReference type="AlphaFoldDB" id="Q7U5F0"/>
<feature type="compositionally biased region" description="Basic residues" evidence="4">
    <location>
        <begin position="460"/>
        <end position="477"/>
    </location>
</feature>
<feature type="region of interest" description="Disordered" evidence="4">
    <location>
        <begin position="460"/>
        <end position="491"/>
    </location>
</feature>
<dbReference type="PANTHER" id="PTHR11455:SF9">
    <property type="entry name" value="CRYPTOCHROME CIRCADIAN CLOCK 5 ISOFORM X1"/>
    <property type="match status" value="1"/>
</dbReference>
<evidence type="ECO:0000256" key="4">
    <source>
        <dbReference type="SAM" id="MobiDB-lite"/>
    </source>
</evidence>
<evidence type="ECO:0000313" key="7">
    <source>
        <dbReference type="Proteomes" id="UP000001422"/>
    </source>
</evidence>
<organism evidence="6 7">
    <name type="scientific">Parasynechococcus marenigrum (strain WH8102)</name>
    <dbReference type="NCBI Taxonomy" id="84588"/>
    <lineage>
        <taxon>Bacteria</taxon>
        <taxon>Bacillati</taxon>
        <taxon>Cyanobacteriota</taxon>
        <taxon>Cyanophyceae</taxon>
        <taxon>Synechococcales</taxon>
        <taxon>Prochlorococcaceae</taxon>
        <taxon>Parasynechococcus</taxon>
        <taxon>Parasynechococcus marenigrum</taxon>
    </lineage>
</organism>
<evidence type="ECO:0000313" key="6">
    <source>
        <dbReference type="EMBL" id="CAE08272.1"/>
    </source>
</evidence>
<dbReference type="InterPro" id="IPR002081">
    <property type="entry name" value="Cryptochrome/DNA_photolyase_1"/>
</dbReference>
<accession>Q7U5F0</accession>
<keyword evidence="6" id="KW-0456">Lyase</keyword>
<dbReference type="EMBL" id="BX569693">
    <property type="protein sequence ID" value="CAE08272.1"/>
    <property type="molecule type" value="Genomic_DNA"/>
</dbReference>
<evidence type="ECO:0000259" key="5">
    <source>
        <dbReference type="PROSITE" id="PS51645"/>
    </source>
</evidence>
<feature type="binding site" evidence="3">
    <location>
        <position position="257"/>
    </location>
    <ligand>
        <name>FAD</name>
        <dbReference type="ChEBI" id="CHEBI:57692"/>
    </ligand>
</feature>
<dbReference type="SUPFAM" id="SSF52425">
    <property type="entry name" value="Cryptochrome/photolyase, N-terminal domain"/>
    <property type="match status" value="1"/>
</dbReference>
<proteinExistence type="predicted"/>
<evidence type="ECO:0000256" key="2">
    <source>
        <dbReference type="ARBA" id="ARBA00022827"/>
    </source>
</evidence>
<dbReference type="Gene3D" id="3.40.50.620">
    <property type="entry name" value="HUPs"/>
    <property type="match status" value="1"/>
</dbReference>
<dbReference type="KEGG" id="syw:SYNW1757"/>
<dbReference type="GO" id="GO:0003677">
    <property type="term" value="F:DNA binding"/>
    <property type="evidence" value="ECO:0007669"/>
    <property type="project" value="TreeGrafter"/>
</dbReference>
<dbReference type="EC" id="4.1.99.3" evidence="6"/>
<dbReference type="HOGENOM" id="CLU_010348_7_1_3"/>
<dbReference type="Pfam" id="PF03441">
    <property type="entry name" value="FAD_binding_7"/>
    <property type="match status" value="1"/>
</dbReference>
<evidence type="ECO:0000256" key="1">
    <source>
        <dbReference type="ARBA" id="ARBA00022630"/>
    </source>
</evidence>